<protein>
    <submittedName>
        <fullName evidence="3">Putative ATP-dependent endonuclease of OLD family</fullName>
    </submittedName>
</protein>
<evidence type="ECO:0000313" key="3">
    <source>
        <dbReference type="EMBL" id="RKS42527.1"/>
    </source>
</evidence>
<dbReference type="OrthoDB" id="9792800at2"/>
<keyword evidence="3" id="KW-0378">Hydrolase</keyword>
<dbReference type="InterPro" id="IPR027417">
    <property type="entry name" value="P-loop_NTPase"/>
</dbReference>
<keyword evidence="4" id="KW-1185">Reference proteome</keyword>
<proteinExistence type="predicted"/>
<name>A0A495NXD3_9FLAO</name>
<accession>A0A495NXD3</accession>
<organism evidence="3 4">
    <name type="scientific">Gillisia mitskevichiae</name>
    <dbReference type="NCBI Taxonomy" id="270921"/>
    <lineage>
        <taxon>Bacteria</taxon>
        <taxon>Pseudomonadati</taxon>
        <taxon>Bacteroidota</taxon>
        <taxon>Flavobacteriia</taxon>
        <taxon>Flavobacteriales</taxon>
        <taxon>Flavobacteriaceae</taxon>
        <taxon>Gillisia</taxon>
    </lineage>
</organism>
<dbReference type="InterPro" id="IPR034139">
    <property type="entry name" value="TOPRIM_OLD"/>
</dbReference>
<comment type="caution">
    <text evidence="3">The sequence shown here is derived from an EMBL/GenBank/DDBJ whole genome shotgun (WGS) entry which is preliminary data.</text>
</comment>
<dbReference type="PANTHER" id="PTHR43581">
    <property type="entry name" value="ATP/GTP PHOSPHATASE"/>
    <property type="match status" value="1"/>
</dbReference>
<dbReference type="InterPro" id="IPR041685">
    <property type="entry name" value="AAA_GajA/Old/RecF-like"/>
</dbReference>
<dbReference type="Pfam" id="PF13175">
    <property type="entry name" value="AAA_15"/>
    <property type="match status" value="2"/>
</dbReference>
<dbReference type="Gene3D" id="3.40.50.300">
    <property type="entry name" value="P-loop containing nucleotide triphosphate hydrolases"/>
    <property type="match status" value="1"/>
</dbReference>
<reference evidence="3 4" key="1">
    <citation type="submission" date="2018-10" db="EMBL/GenBank/DDBJ databases">
        <title>Genomic Encyclopedia of Archaeal and Bacterial Type Strains, Phase II (KMG-II): from individual species to whole genera.</title>
        <authorList>
            <person name="Goeker M."/>
        </authorList>
    </citation>
    <scope>NUCLEOTIDE SEQUENCE [LARGE SCALE GENOMIC DNA]</scope>
    <source>
        <strain evidence="3 4">DSM 19839</strain>
    </source>
</reference>
<feature type="domain" description="OLD protein-like TOPRIM" evidence="2">
    <location>
        <begin position="370"/>
        <end position="437"/>
    </location>
</feature>
<dbReference type="EMBL" id="RBLG01000009">
    <property type="protein sequence ID" value="RKS42527.1"/>
    <property type="molecule type" value="Genomic_DNA"/>
</dbReference>
<gene>
    <name evidence="3" type="ORF">BC962_3252</name>
</gene>
<dbReference type="GO" id="GO:0004519">
    <property type="term" value="F:endonuclease activity"/>
    <property type="evidence" value="ECO:0007669"/>
    <property type="project" value="UniProtKB-KW"/>
</dbReference>
<evidence type="ECO:0000259" key="1">
    <source>
        <dbReference type="Pfam" id="PF13175"/>
    </source>
</evidence>
<evidence type="ECO:0000313" key="4">
    <source>
        <dbReference type="Proteomes" id="UP000276282"/>
    </source>
</evidence>
<dbReference type="CDD" id="cd01026">
    <property type="entry name" value="TOPRIM_OLD"/>
    <property type="match status" value="1"/>
</dbReference>
<keyword evidence="3" id="KW-0255">Endonuclease</keyword>
<feature type="domain" description="Endonuclease GajA/Old nuclease/RecF-like AAA" evidence="1">
    <location>
        <begin position="1"/>
        <end position="73"/>
    </location>
</feature>
<sequence>MIKSILIENFRSIQSLFIKPRNLTAILGPNSTGKTNVLKAIDLVLGEGWTTKAKVARELFNDPNEDINIEIEFNLPIMVPGNGGYPPTPVSSIKLNMSLYPDLTAKTTINNGVTFYGQEKFKKLCHFIYIPSERNLNSELRVSQWTMLGKMMKLIYENYISHFENDENRLKQEFKIKMKPAKDFLENDFSENEVTFKKFSEKFKQKCDENSAGLASDFNPVLDIYNINWFYKTLQIHISEDNPDLHFDSTEVGAGMQNLLMISIFQTYSELMGGKVIFGIEEPEIYLYPQAQRSLYKSFQNLSEKTQILYTTHNPNFVDPQRAYEIEMLQKNKKDGTYNFEKSDFINELEADKQRFKIYSHFNTERNEIFFAKKILFVEGESDKIFYQTILETKWGIDIDRIGLSIIDCNGKGGVIYFSGLCSALGMNNYFSIWDSDDELEDKYKVLSNLIKNSRGLELSPNLESFLNEKSGTEKLNPNSKDKIKPAYNYALSIEKESIPKEFEVIKEFIG</sequence>
<dbReference type="AlphaFoldDB" id="A0A495NXD3"/>
<dbReference type="InterPro" id="IPR051396">
    <property type="entry name" value="Bact_Antivir_Def_Nuclease"/>
</dbReference>
<dbReference type="RefSeq" id="WP_121347062.1">
    <property type="nucleotide sequence ID" value="NZ_RBLG01000009.1"/>
</dbReference>
<feature type="domain" description="Endonuclease GajA/Old nuclease/RecF-like AAA" evidence="1">
    <location>
        <begin position="109"/>
        <end position="318"/>
    </location>
</feature>
<dbReference type="Proteomes" id="UP000276282">
    <property type="component" value="Unassembled WGS sequence"/>
</dbReference>
<dbReference type="SUPFAM" id="SSF52540">
    <property type="entry name" value="P-loop containing nucleoside triphosphate hydrolases"/>
    <property type="match status" value="1"/>
</dbReference>
<keyword evidence="3" id="KW-0540">Nuclease</keyword>
<evidence type="ECO:0000259" key="2">
    <source>
        <dbReference type="Pfam" id="PF20469"/>
    </source>
</evidence>
<dbReference type="PANTHER" id="PTHR43581:SF4">
    <property type="entry name" value="ATP_GTP PHOSPHATASE"/>
    <property type="match status" value="1"/>
</dbReference>
<dbReference type="Pfam" id="PF20469">
    <property type="entry name" value="OLD-like_TOPRIM"/>
    <property type="match status" value="1"/>
</dbReference>